<dbReference type="AlphaFoldDB" id="A0A652YMS3"/>
<dbReference type="InterPro" id="IPR029058">
    <property type="entry name" value="AB_hydrolase_fold"/>
</dbReference>
<evidence type="ECO:0000313" key="1">
    <source>
        <dbReference type="EMBL" id="TYQ03172.1"/>
    </source>
</evidence>
<proteinExistence type="predicted"/>
<dbReference type="Pfam" id="PF03583">
    <property type="entry name" value="LIP"/>
    <property type="match status" value="1"/>
</dbReference>
<organism evidence="1">
    <name type="scientific">Nocardia globerula</name>
    <dbReference type="NCBI Taxonomy" id="1818"/>
    <lineage>
        <taxon>Bacteria</taxon>
        <taxon>Bacillati</taxon>
        <taxon>Actinomycetota</taxon>
        <taxon>Actinomycetes</taxon>
        <taxon>Mycobacteriales</taxon>
        <taxon>Nocardiaceae</taxon>
        <taxon>Nocardia</taxon>
    </lineage>
</organism>
<accession>A0A652YMS3</accession>
<reference evidence="1" key="1">
    <citation type="submission" date="2019-07" db="EMBL/GenBank/DDBJ databases">
        <title>Genomic Encyclopedia of Type Strains, Phase IV (KMG-IV): sequencing the most valuable type-strain genomes for metagenomic binning, comparative biology and taxonomic classification.</title>
        <authorList>
            <person name="Goeker M."/>
        </authorList>
    </citation>
    <scope>NUCLEOTIDE SEQUENCE</scope>
    <source>
        <strain evidence="1">DSM 44596</strain>
    </source>
</reference>
<name>A0A652YMS3_NOCGL</name>
<dbReference type="Gene3D" id="3.40.50.1820">
    <property type="entry name" value="alpha/beta hydrolase"/>
    <property type="match status" value="1"/>
</dbReference>
<dbReference type="PANTHER" id="PTHR34853">
    <property type="match status" value="1"/>
</dbReference>
<gene>
    <name evidence="1" type="ORF">FNL38_105322</name>
</gene>
<dbReference type="EMBL" id="VNIQ01000005">
    <property type="protein sequence ID" value="TYQ03172.1"/>
    <property type="molecule type" value="Genomic_DNA"/>
</dbReference>
<dbReference type="SUPFAM" id="SSF53474">
    <property type="entry name" value="alpha/beta-Hydrolases"/>
    <property type="match status" value="1"/>
</dbReference>
<dbReference type="PANTHER" id="PTHR34853:SF1">
    <property type="entry name" value="LIPASE 5"/>
    <property type="match status" value="1"/>
</dbReference>
<protein>
    <submittedName>
        <fullName evidence="1">Secretory lipase</fullName>
    </submittedName>
</protein>
<sequence length="396" mass="40759">MLAGPMLATALTVLALSTTPITASAAPASLDPDPFYSQTEAATGPVGTPISVRRAPDLLTFPGSAVWQVNFRSLNSANNPIVAVTTVIIPPNHTPDGPLLSYQHIVNALGTECAPSRALYSSDPRSTYREAIALNIALQRGWAVALPDHLGPTSAYGAARLGGQITLDGIRAVQKLPELGLTSSPVGIAGYSGGGMATAWAAALAPTYAPEINIVGVAEGGVPMNITKMANALGRDPHPAFGLAFAAALGLEREYPTELPLTSQLNGLGHALATDLTNACTTQLLITGAGRSALDVALSTSMLDNPDAISVMNDNSVELYPGIPTAPIYEWHSATDNLIPVDSVVATMARYCAAGATIQSVLGPNLDHLTVGAIGLPAAVDYLQDRFAGRPAPSNC</sequence>
<dbReference type="Gene3D" id="1.10.260.130">
    <property type="match status" value="1"/>
</dbReference>
<comment type="caution">
    <text evidence="1">The sequence shown here is derived from an EMBL/GenBank/DDBJ whole genome shotgun (WGS) entry which is preliminary data.</text>
</comment>
<dbReference type="PIRSF" id="PIRSF029171">
    <property type="entry name" value="Esterase_LipA"/>
    <property type="match status" value="1"/>
</dbReference>
<dbReference type="GO" id="GO:0016042">
    <property type="term" value="P:lipid catabolic process"/>
    <property type="evidence" value="ECO:0007669"/>
    <property type="project" value="InterPro"/>
</dbReference>
<dbReference type="InterPro" id="IPR005152">
    <property type="entry name" value="Lipase_secreted"/>
</dbReference>
<dbReference type="GO" id="GO:0004806">
    <property type="term" value="F:triacylglycerol lipase activity"/>
    <property type="evidence" value="ECO:0007669"/>
    <property type="project" value="InterPro"/>
</dbReference>